<gene>
    <name evidence="2" type="ORF">BJ987_006058</name>
</gene>
<evidence type="ECO:0000313" key="2">
    <source>
        <dbReference type="EMBL" id="MBP2193157.1"/>
    </source>
</evidence>
<dbReference type="Gene3D" id="3.20.20.70">
    <property type="entry name" value="Aldolase class I"/>
    <property type="match status" value="1"/>
</dbReference>
<dbReference type="RefSeq" id="WP_209896450.1">
    <property type="nucleotide sequence ID" value="NZ_JAGGMR010000001.1"/>
</dbReference>
<sequence length="356" mass="38045">MTDLWTPTTVGTMQLAHRITLSPMTRGRANYDGTPSPMAADYYAQRAALGMLVTEGTQPSATGQGYLKTPGIHTRAHVEGWRAVADAVHDAGAYLVIQLMHTGRMGHPDNTPDHHIPVAPSAIAPEVDIFTPAGPRPVPVPRELTTAEIEGIVGEFADAAWMAVQAGADAVEIHAANGYLLQQFLAPNANRRTDHYGGSVANRARFTLQVAEAVAEMIGEHRTGIRISPGARLGDIDEGPDSAALYRHLVTGLAELDLAFLDVFSFTDDAGLREIRDRWHRPLLLTRAGRTLDRLGDDIDAGLADLAPVGTAALANPDLVDRLRAGAPLNAPDPSTFYTGAAEGYTDYPTLRLNAA</sequence>
<dbReference type="Pfam" id="PF00724">
    <property type="entry name" value="Oxidored_FMN"/>
    <property type="match status" value="1"/>
</dbReference>
<protein>
    <submittedName>
        <fullName evidence="2">2,4-dienoyl-CoA reductase-like NADH-dependent reductase (Old Yellow Enzyme family)</fullName>
    </submittedName>
</protein>
<evidence type="ECO:0000313" key="3">
    <source>
        <dbReference type="Proteomes" id="UP001519325"/>
    </source>
</evidence>
<dbReference type="EMBL" id="JAGGMR010000001">
    <property type="protein sequence ID" value="MBP2193157.1"/>
    <property type="molecule type" value="Genomic_DNA"/>
</dbReference>
<feature type="domain" description="NADH:flavin oxidoreductase/NADH oxidase N-terminal" evidence="1">
    <location>
        <begin position="3"/>
        <end position="330"/>
    </location>
</feature>
<organism evidence="2 3">
    <name type="scientific">Nocardia goodfellowii</name>
    <dbReference type="NCBI Taxonomy" id="882446"/>
    <lineage>
        <taxon>Bacteria</taxon>
        <taxon>Bacillati</taxon>
        <taxon>Actinomycetota</taxon>
        <taxon>Actinomycetes</taxon>
        <taxon>Mycobacteriales</taxon>
        <taxon>Nocardiaceae</taxon>
        <taxon>Nocardia</taxon>
    </lineage>
</organism>
<proteinExistence type="predicted"/>
<dbReference type="CDD" id="cd02933">
    <property type="entry name" value="OYE_like_FMN"/>
    <property type="match status" value="1"/>
</dbReference>
<dbReference type="InterPro" id="IPR001155">
    <property type="entry name" value="OxRdtase_FMN_N"/>
</dbReference>
<dbReference type="Proteomes" id="UP001519325">
    <property type="component" value="Unassembled WGS sequence"/>
</dbReference>
<keyword evidence="3" id="KW-1185">Reference proteome</keyword>
<dbReference type="PANTHER" id="PTHR22893:SF91">
    <property type="entry name" value="NADPH DEHYDROGENASE 2-RELATED"/>
    <property type="match status" value="1"/>
</dbReference>
<comment type="caution">
    <text evidence="2">The sequence shown here is derived from an EMBL/GenBank/DDBJ whole genome shotgun (WGS) entry which is preliminary data.</text>
</comment>
<dbReference type="InterPro" id="IPR013785">
    <property type="entry name" value="Aldolase_TIM"/>
</dbReference>
<evidence type="ECO:0000259" key="1">
    <source>
        <dbReference type="Pfam" id="PF00724"/>
    </source>
</evidence>
<dbReference type="SUPFAM" id="SSF51395">
    <property type="entry name" value="FMN-linked oxidoreductases"/>
    <property type="match status" value="1"/>
</dbReference>
<reference evidence="2 3" key="1">
    <citation type="submission" date="2021-03" db="EMBL/GenBank/DDBJ databases">
        <title>Sequencing the genomes of 1000 actinobacteria strains.</title>
        <authorList>
            <person name="Klenk H.-P."/>
        </authorList>
    </citation>
    <scope>NUCLEOTIDE SEQUENCE [LARGE SCALE GENOMIC DNA]</scope>
    <source>
        <strain evidence="2 3">DSM 45516</strain>
    </source>
</reference>
<dbReference type="PANTHER" id="PTHR22893">
    <property type="entry name" value="NADH OXIDOREDUCTASE-RELATED"/>
    <property type="match status" value="1"/>
</dbReference>
<name>A0ABS4QN67_9NOCA</name>
<dbReference type="InterPro" id="IPR045247">
    <property type="entry name" value="Oye-like"/>
</dbReference>
<accession>A0ABS4QN67</accession>